<protein>
    <submittedName>
        <fullName evidence="1">WXG100 family type VII secretion target</fullName>
    </submittedName>
</protein>
<gene>
    <name evidence="1" type="ORF">H9900_02000</name>
</gene>
<dbReference type="Proteomes" id="UP000824162">
    <property type="component" value="Unassembled WGS sequence"/>
</dbReference>
<sequence>MTGVIKVNTETLKSQSNEVNGVINNLRNYFESIKSTVSGSSNYWEGEAAEVHRRMYSDIEQEVETILRRWQEHVTDLEQMAGVYDQAENEASEFSGGLPDNVLA</sequence>
<dbReference type="SUPFAM" id="SSF140453">
    <property type="entry name" value="EsxAB dimer-like"/>
    <property type="match status" value="1"/>
</dbReference>
<proteinExistence type="predicted"/>
<evidence type="ECO:0000313" key="2">
    <source>
        <dbReference type="Proteomes" id="UP000824162"/>
    </source>
</evidence>
<dbReference type="Gene3D" id="1.10.287.1060">
    <property type="entry name" value="ESAT-6-like"/>
    <property type="match status" value="1"/>
</dbReference>
<dbReference type="InterPro" id="IPR036689">
    <property type="entry name" value="ESAT-6-like_sf"/>
</dbReference>
<dbReference type="EMBL" id="DXIJ01000038">
    <property type="protein sequence ID" value="HIV85564.1"/>
    <property type="molecule type" value="Genomic_DNA"/>
</dbReference>
<dbReference type="AlphaFoldDB" id="A0A9D1TLX6"/>
<reference evidence="1" key="1">
    <citation type="journal article" date="2021" name="PeerJ">
        <title>Extensive microbial diversity within the chicken gut microbiome revealed by metagenomics and culture.</title>
        <authorList>
            <person name="Gilroy R."/>
            <person name="Ravi A."/>
            <person name="Getino M."/>
            <person name="Pursley I."/>
            <person name="Horton D.L."/>
            <person name="Alikhan N.F."/>
            <person name="Baker D."/>
            <person name="Gharbi K."/>
            <person name="Hall N."/>
            <person name="Watson M."/>
            <person name="Adriaenssens E.M."/>
            <person name="Foster-Nyarko E."/>
            <person name="Jarju S."/>
            <person name="Secka A."/>
            <person name="Antonio M."/>
            <person name="Oren A."/>
            <person name="Chaudhuri R.R."/>
            <person name="La Ragione R."/>
            <person name="Hildebrand F."/>
            <person name="Pallen M.J."/>
        </authorList>
    </citation>
    <scope>NUCLEOTIDE SEQUENCE</scope>
    <source>
        <strain evidence="1">5790</strain>
    </source>
</reference>
<accession>A0A9D1TLX6</accession>
<reference evidence="1" key="2">
    <citation type="submission" date="2021-04" db="EMBL/GenBank/DDBJ databases">
        <authorList>
            <person name="Gilroy R."/>
        </authorList>
    </citation>
    <scope>NUCLEOTIDE SEQUENCE</scope>
    <source>
        <strain evidence="1">5790</strain>
    </source>
</reference>
<name>A0A9D1TLX6_9FIRM</name>
<organism evidence="1 2">
    <name type="scientific">Candidatus Monoglobus merdigallinarum</name>
    <dbReference type="NCBI Taxonomy" id="2838698"/>
    <lineage>
        <taxon>Bacteria</taxon>
        <taxon>Bacillati</taxon>
        <taxon>Bacillota</taxon>
        <taxon>Clostridia</taxon>
        <taxon>Monoglobales</taxon>
        <taxon>Monoglobaceae</taxon>
        <taxon>Monoglobus</taxon>
    </lineage>
</organism>
<comment type="caution">
    <text evidence="1">The sequence shown here is derived from an EMBL/GenBank/DDBJ whole genome shotgun (WGS) entry which is preliminary data.</text>
</comment>
<evidence type="ECO:0000313" key="1">
    <source>
        <dbReference type="EMBL" id="HIV85564.1"/>
    </source>
</evidence>
<dbReference type="InterPro" id="IPR010310">
    <property type="entry name" value="T7SS_ESAT-6-like"/>
</dbReference>
<dbReference type="Pfam" id="PF06013">
    <property type="entry name" value="WXG100"/>
    <property type="match status" value="1"/>
</dbReference>